<evidence type="ECO:0000313" key="2">
    <source>
        <dbReference type="EMBL" id="WWA48139.1"/>
    </source>
</evidence>
<evidence type="ECO:0000313" key="3">
    <source>
        <dbReference type="Proteomes" id="UP001335183"/>
    </source>
</evidence>
<dbReference type="InterPro" id="IPR000182">
    <property type="entry name" value="GNAT_dom"/>
</dbReference>
<evidence type="ECO:0000259" key="1">
    <source>
        <dbReference type="PROSITE" id="PS51186"/>
    </source>
</evidence>
<protein>
    <submittedName>
        <fullName evidence="2">N-acetyltransferase</fullName>
        <ecNumber evidence="2">2.3.1.-</ecNumber>
    </submittedName>
</protein>
<dbReference type="CDD" id="cd04301">
    <property type="entry name" value="NAT_SF"/>
    <property type="match status" value="1"/>
</dbReference>
<sequence>MSVTIRPERAGDQSAIRNLVSAAFAGTPHSDGSEPDIVDALRADGDLAISLVAQEGLDIVGHAAFSPVSIADGSAGWYGLGPVAVAPERQRRGIGAALIERGIAMLHERGAAGCVVLGDPAYYNRFGFAHDPALAYPGPPPEYFQRLVIGGGAPRGIVTYAPAFG</sequence>
<dbReference type="Proteomes" id="UP001335183">
    <property type="component" value="Chromosome"/>
</dbReference>
<reference evidence="2 3" key="1">
    <citation type="submission" date="2024-02" db="EMBL/GenBank/DDBJ databases">
        <title>The whole genome sequence of five bacterial samples isolated from Abu Dhabi Sabkha-shore region.</title>
        <authorList>
            <person name="Sudalaimuthuasari N."/>
            <person name="Sarfraz B."/>
            <person name="Tuyisabe J.D."/>
            <person name="Mugisha Ntwali L.D.M."/>
            <person name="Ali A.I.A.A."/>
            <person name="Almansoori S.Z.A."/>
            <person name="Alajami H.S.A."/>
            <person name="Almeqbaali A.A.S."/>
            <person name="Kundu B."/>
            <person name="Saeed E.E."/>
            <person name="Sukumarinath V."/>
            <person name="Mishra A.K."/>
            <person name="Hazzouri K.M."/>
            <person name="Almaskari R."/>
            <person name="Sharma A.K."/>
            <person name="Amiri K.M.A."/>
        </authorList>
    </citation>
    <scope>NUCLEOTIDE SEQUENCE [LARGE SCALE GENOMIC DNA]</scope>
    <source>
        <strain evidence="3">kcgeb_sd</strain>
    </source>
</reference>
<gene>
    <name evidence="2" type="ORF">V5F89_04340</name>
</gene>
<dbReference type="InterPro" id="IPR016181">
    <property type="entry name" value="Acyl_CoA_acyltransferase"/>
</dbReference>
<dbReference type="SUPFAM" id="SSF55729">
    <property type="entry name" value="Acyl-CoA N-acyltransferases (Nat)"/>
    <property type="match status" value="1"/>
</dbReference>
<dbReference type="Gene3D" id="3.40.630.30">
    <property type="match status" value="1"/>
</dbReference>
<dbReference type="GO" id="GO:0016746">
    <property type="term" value="F:acyltransferase activity"/>
    <property type="evidence" value="ECO:0007669"/>
    <property type="project" value="UniProtKB-KW"/>
</dbReference>
<keyword evidence="2" id="KW-0012">Acyltransferase</keyword>
<keyword evidence="3" id="KW-1185">Reference proteome</keyword>
<organism evidence="2 3">
    <name type="scientific">Pelagerythrobacter marensis</name>
    <dbReference type="NCBI Taxonomy" id="543877"/>
    <lineage>
        <taxon>Bacteria</taxon>
        <taxon>Pseudomonadati</taxon>
        <taxon>Pseudomonadota</taxon>
        <taxon>Alphaproteobacteria</taxon>
        <taxon>Sphingomonadales</taxon>
        <taxon>Erythrobacteraceae</taxon>
        <taxon>Pelagerythrobacter</taxon>
    </lineage>
</organism>
<dbReference type="Pfam" id="PF13527">
    <property type="entry name" value="Acetyltransf_9"/>
    <property type="match status" value="1"/>
</dbReference>
<name>A0ABZ2D7P3_9SPHN</name>
<dbReference type="EMBL" id="CP144918">
    <property type="protein sequence ID" value="WWA48139.1"/>
    <property type="molecule type" value="Genomic_DNA"/>
</dbReference>
<accession>A0ABZ2D7P3</accession>
<keyword evidence="2" id="KW-0808">Transferase</keyword>
<dbReference type="RefSeq" id="WP_338447025.1">
    <property type="nucleotide sequence ID" value="NZ_CP144918.1"/>
</dbReference>
<feature type="domain" description="N-acetyltransferase" evidence="1">
    <location>
        <begin position="3"/>
        <end position="148"/>
    </location>
</feature>
<dbReference type="EC" id="2.3.1.-" evidence="2"/>
<dbReference type="PROSITE" id="PS51186">
    <property type="entry name" value="GNAT"/>
    <property type="match status" value="1"/>
</dbReference>
<proteinExistence type="predicted"/>